<comment type="caution">
    <text evidence="3">The sequence shown here is derived from an EMBL/GenBank/DDBJ whole genome shotgun (WGS) entry which is preliminary data.</text>
</comment>
<evidence type="ECO:0000313" key="3">
    <source>
        <dbReference type="EMBL" id="KAK8760958.1"/>
    </source>
</evidence>
<name>A0AAQ4DER8_AMBAM</name>
<gene>
    <name evidence="3" type="ORF">V5799_027774</name>
</gene>
<accession>A0AAQ4DER8</accession>
<sequence length="382" mass="40649">MAQASGRSGCAAPSTEQASRGVIPWVADTSYFHWAPGSEARRLDAPSCDGGADSSASGASGANASGGRFRPSRPFLACTVAGLIGATLLAATICLAASSNWMLLSSAVSDAGANTSRERRGPSRLGLLLRRQSGNRSKSVSEETRSLQVSLATKSVEGSQPLADSTMARGNWTESTAVTESPTSPTPAGACGVAFYTYCPILRDEYRASTRDRMCVPSGADRVAVCNRGRNRFASLEECHRACALLQGPTRETCYEQPLFTACHKQDVAGAWWYFDGFRCAEWDFPHGECPLNSTGGGVDVYSSLDECRAQCDTGGRRRCRPPASATCDSGQLRFPYFARLLPNGRGLCASASLGTLFAHRCLVGANRFDSLATCRDTCLRQ</sequence>
<feature type="region of interest" description="Disordered" evidence="1">
    <location>
        <begin position="43"/>
        <end position="67"/>
    </location>
</feature>
<feature type="transmembrane region" description="Helical" evidence="2">
    <location>
        <begin position="75"/>
        <end position="98"/>
    </location>
</feature>
<keyword evidence="2" id="KW-1133">Transmembrane helix</keyword>
<dbReference type="AlphaFoldDB" id="A0AAQ4DER8"/>
<organism evidence="3 4">
    <name type="scientific">Amblyomma americanum</name>
    <name type="common">Lone star tick</name>
    <dbReference type="NCBI Taxonomy" id="6943"/>
    <lineage>
        <taxon>Eukaryota</taxon>
        <taxon>Metazoa</taxon>
        <taxon>Ecdysozoa</taxon>
        <taxon>Arthropoda</taxon>
        <taxon>Chelicerata</taxon>
        <taxon>Arachnida</taxon>
        <taxon>Acari</taxon>
        <taxon>Parasitiformes</taxon>
        <taxon>Ixodida</taxon>
        <taxon>Ixodoidea</taxon>
        <taxon>Ixodidae</taxon>
        <taxon>Amblyomminae</taxon>
        <taxon>Amblyomma</taxon>
    </lineage>
</organism>
<proteinExistence type="predicted"/>
<evidence type="ECO:0000256" key="1">
    <source>
        <dbReference type="SAM" id="MobiDB-lite"/>
    </source>
</evidence>
<keyword evidence="2" id="KW-0472">Membrane</keyword>
<keyword evidence="4" id="KW-1185">Reference proteome</keyword>
<dbReference type="Proteomes" id="UP001321473">
    <property type="component" value="Unassembled WGS sequence"/>
</dbReference>
<reference evidence="3 4" key="1">
    <citation type="journal article" date="2023" name="Arcadia Sci">
        <title>De novo assembly of a long-read Amblyomma americanum tick genome.</title>
        <authorList>
            <person name="Chou S."/>
            <person name="Poskanzer K.E."/>
            <person name="Rollins M."/>
            <person name="Thuy-Boun P.S."/>
        </authorList>
    </citation>
    <scope>NUCLEOTIDE SEQUENCE [LARGE SCALE GENOMIC DNA]</scope>
    <source>
        <strain evidence="3">F_SG_1</strain>
        <tissue evidence="3">Salivary glands</tissue>
    </source>
</reference>
<protein>
    <submittedName>
        <fullName evidence="3">Uncharacterized protein</fullName>
    </submittedName>
</protein>
<keyword evidence="2" id="KW-0812">Transmembrane</keyword>
<feature type="compositionally biased region" description="Low complexity" evidence="1">
    <location>
        <begin position="45"/>
        <end position="67"/>
    </location>
</feature>
<evidence type="ECO:0000313" key="4">
    <source>
        <dbReference type="Proteomes" id="UP001321473"/>
    </source>
</evidence>
<dbReference type="EMBL" id="JARKHS020031691">
    <property type="protein sequence ID" value="KAK8760958.1"/>
    <property type="molecule type" value="Genomic_DNA"/>
</dbReference>
<evidence type="ECO:0000256" key="2">
    <source>
        <dbReference type="SAM" id="Phobius"/>
    </source>
</evidence>